<gene>
    <name evidence="1" type="ORF">AGR3A_Lc10120</name>
</gene>
<name>A0A1S7QVF0_9HYPH</name>
<keyword evidence="2" id="KW-1185">Reference proteome</keyword>
<protein>
    <submittedName>
        <fullName evidence="1">Uncharacterized protein</fullName>
    </submittedName>
</protein>
<reference evidence="2" key="1">
    <citation type="submission" date="2016-01" db="EMBL/GenBank/DDBJ databases">
        <authorList>
            <person name="Regsiter A."/>
            <person name="william w."/>
        </authorList>
    </citation>
    <scope>NUCLEOTIDE SEQUENCE [LARGE SCALE GENOMIC DNA]</scope>
    <source>
        <strain evidence="2">CFBP 6623</strain>
    </source>
</reference>
<organism evidence="1 2">
    <name type="scientific">Agrobacterium tomkonis CFBP 6623</name>
    <dbReference type="NCBI Taxonomy" id="1183432"/>
    <lineage>
        <taxon>Bacteria</taxon>
        <taxon>Pseudomonadati</taxon>
        <taxon>Pseudomonadota</taxon>
        <taxon>Alphaproteobacteria</taxon>
        <taxon>Hyphomicrobiales</taxon>
        <taxon>Rhizobiaceae</taxon>
        <taxon>Rhizobium/Agrobacterium group</taxon>
        <taxon>Agrobacterium</taxon>
        <taxon>Agrobacterium tumefaciens complex</taxon>
    </lineage>
</organism>
<proteinExistence type="predicted"/>
<sequence length="105" mass="12109">MGARRSRMTRPSWPAAPVTRSRFIAILPELCRLQRGRDTAAPLDLVIQIVQKADNIYYVPYATIMKDEFDVDRRNKAGREPGICKDAGYRRAPPAFPRQRHVPFR</sequence>
<dbReference type="EMBL" id="FBWK01000045">
    <property type="protein sequence ID" value="CUX42627.1"/>
    <property type="molecule type" value="Genomic_DNA"/>
</dbReference>
<accession>A0A1S7QVF0</accession>
<dbReference type="Proteomes" id="UP000191988">
    <property type="component" value="Unassembled WGS sequence"/>
</dbReference>
<dbReference type="AlphaFoldDB" id="A0A1S7QVF0"/>
<evidence type="ECO:0000313" key="2">
    <source>
        <dbReference type="Proteomes" id="UP000191988"/>
    </source>
</evidence>
<evidence type="ECO:0000313" key="1">
    <source>
        <dbReference type="EMBL" id="CUX42627.1"/>
    </source>
</evidence>